<gene>
    <name evidence="1" type="ORF">AMTR_s00073p00155710</name>
</gene>
<dbReference type="Proteomes" id="UP000017836">
    <property type="component" value="Unassembled WGS sequence"/>
</dbReference>
<dbReference type="HOGENOM" id="CLU_101536_0_0_1"/>
<proteinExistence type="predicted"/>
<dbReference type="AlphaFoldDB" id="W1NNI5"/>
<name>W1NNI5_AMBTC</name>
<dbReference type="Gramene" id="ERM97342">
    <property type="protein sequence ID" value="ERM97342"/>
    <property type="gene ID" value="AMTR_s00073p00155710"/>
</dbReference>
<organism evidence="1 2">
    <name type="scientific">Amborella trichopoda</name>
    <dbReference type="NCBI Taxonomy" id="13333"/>
    <lineage>
        <taxon>Eukaryota</taxon>
        <taxon>Viridiplantae</taxon>
        <taxon>Streptophyta</taxon>
        <taxon>Embryophyta</taxon>
        <taxon>Tracheophyta</taxon>
        <taxon>Spermatophyta</taxon>
        <taxon>Magnoliopsida</taxon>
        <taxon>Amborellales</taxon>
        <taxon>Amborellaceae</taxon>
        <taxon>Amborella</taxon>
    </lineage>
</organism>
<reference evidence="2" key="1">
    <citation type="journal article" date="2013" name="Science">
        <title>The Amborella genome and the evolution of flowering plants.</title>
        <authorList>
            <consortium name="Amborella Genome Project"/>
        </authorList>
    </citation>
    <scope>NUCLEOTIDE SEQUENCE [LARGE SCALE GENOMIC DNA]</scope>
</reference>
<protein>
    <recommendedName>
        <fullName evidence="3">Component of oligomeric Golgi complex 3</fullName>
    </recommendedName>
</protein>
<sequence>MVSTVDEDTYLREMAPWIEEWRSRAARVIGEEEEEGISLSQYEDRYRALLRDIATLTEHGEGVMRELRTAYLNEARASTDEISSLRVECDSAVEEQNSIAEDFEQLCQNFERIVAESDSFRDELERNSARDECHELKEDVKGLLDRCGRLSRLLLAAGGKPSLLDVNPYVRVLLPSFVQSQSQSRASSQMMRGPR</sequence>
<evidence type="ECO:0008006" key="3">
    <source>
        <dbReference type="Google" id="ProtNLM"/>
    </source>
</evidence>
<keyword evidence="2" id="KW-1185">Reference proteome</keyword>
<evidence type="ECO:0000313" key="1">
    <source>
        <dbReference type="EMBL" id="ERM97342.1"/>
    </source>
</evidence>
<evidence type="ECO:0000313" key="2">
    <source>
        <dbReference type="Proteomes" id="UP000017836"/>
    </source>
</evidence>
<dbReference type="EMBL" id="KI396509">
    <property type="protein sequence ID" value="ERM97342.1"/>
    <property type="molecule type" value="Genomic_DNA"/>
</dbReference>
<accession>W1NNI5</accession>